<organism evidence="1 2">
    <name type="scientific">Neurospora tetraspora</name>
    <dbReference type="NCBI Taxonomy" id="94610"/>
    <lineage>
        <taxon>Eukaryota</taxon>
        <taxon>Fungi</taxon>
        <taxon>Dikarya</taxon>
        <taxon>Ascomycota</taxon>
        <taxon>Pezizomycotina</taxon>
        <taxon>Sordariomycetes</taxon>
        <taxon>Sordariomycetidae</taxon>
        <taxon>Sordariales</taxon>
        <taxon>Sordariaceae</taxon>
        <taxon>Neurospora</taxon>
    </lineage>
</organism>
<keyword evidence="2" id="KW-1185">Reference proteome</keyword>
<gene>
    <name evidence="1" type="ORF">B0H65DRAFT_441140</name>
</gene>
<reference evidence="1" key="2">
    <citation type="submission" date="2023-06" db="EMBL/GenBank/DDBJ databases">
        <authorList>
            <consortium name="Lawrence Berkeley National Laboratory"/>
            <person name="Haridas S."/>
            <person name="Hensen N."/>
            <person name="Bonometti L."/>
            <person name="Westerberg I."/>
            <person name="Brannstrom I.O."/>
            <person name="Guillou S."/>
            <person name="Cros-Aarteil S."/>
            <person name="Calhoun S."/>
            <person name="Kuo A."/>
            <person name="Mondo S."/>
            <person name="Pangilinan J."/>
            <person name="Riley R."/>
            <person name="Labutti K."/>
            <person name="Andreopoulos B."/>
            <person name="Lipzen A."/>
            <person name="Chen C."/>
            <person name="Yanf M."/>
            <person name="Daum C."/>
            <person name="Ng V."/>
            <person name="Clum A."/>
            <person name="Steindorff A."/>
            <person name="Ohm R."/>
            <person name="Martin F."/>
            <person name="Silar P."/>
            <person name="Natvig D."/>
            <person name="Lalanne C."/>
            <person name="Gautier V."/>
            <person name="Ament-Velasquez S.L."/>
            <person name="Kruys A."/>
            <person name="Hutchinson M.I."/>
            <person name="Powell A.J."/>
            <person name="Barry K."/>
            <person name="Miller A.N."/>
            <person name="Grigoriev I.V."/>
            <person name="Debuchy R."/>
            <person name="Gladieux P."/>
            <person name="Thoren M.H."/>
            <person name="Johannesson H."/>
        </authorList>
    </citation>
    <scope>NUCLEOTIDE SEQUENCE</scope>
    <source>
        <strain evidence="1">CBS 560.94</strain>
    </source>
</reference>
<dbReference type="Proteomes" id="UP001278500">
    <property type="component" value="Unassembled WGS sequence"/>
</dbReference>
<dbReference type="AlphaFoldDB" id="A0AAE0JGL0"/>
<sequence length="188" mass="20777">MAKRKSALLMIVGFPEVAVRSPGCHTLHGVGSKNGKLIIQLGKRYCHAVIDGRLCSSQRQYSSRMALVKHIKKHQGCDVAVRQTVDKDGTVKKSHGLSVNARQEAESCSARVGTETIMINDGDMCSAEVLKMLRLAGSEPGWTGPCVIGVETPFVSEWKQDNWRKRTWKEALEARPPTTSWFVSLARD</sequence>
<evidence type="ECO:0000313" key="1">
    <source>
        <dbReference type="EMBL" id="KAK3347523.1"/>
    </source>
</evidence>
<protein>
    <submittedName>
        <fullName evidence="1">Uncharacterized protein</fullName>
    </submittedName>
</protein>
<dbReference type="RefSeq" id="XP_062682605.1">
    <property type="nucleotide sequence ID" value="XM_062825506.1"/>
</dbReference>
<reference evidence="1" key="1">
    <citation type="journal article" date="2023" name="Mol. Phylogenet. Evol.">
        <title>Genome-scale phylogeny and comparative genomics of the fungal order Sordariales.</title>
        <authorList>
            <person name="Hensen N."/>
            <person name="Bonometti L."/>
            <person name="Westerberg I."/>
            <person name="Brannstrom I.O."/>
            <person name="Guillou S."/>
            <person name="Cros-Aarteil S."/>
            <person name="Calhoun S."/>
            <person name="Haridas S."/>
            <person name="Kuo A."/>
            <person name="Mondo S."/>
            <person name="Pangilinan J."/>
            <person name="Riley R."/>
            <person name="LaButti K."/>
            <person name="Andreopoulos B."/>
            <person name="Lipzen A."/>
            <person name="Chen C."/>
            <person name="Yan M."/>
            <person name="Daum C."/>
            <person name="Ng V."/>
            <person name="Clum A."/>
            <person name="Steindorff A."/>
            <person name="Ohm R.A."/>
            <person name="Martin F."/>
            <person name="Silar P."/>
            <person name="Natvig D.O."/>
            <person name="Lalanne C."/>
            <person name="Gautier V."/>
            <person name="Ament-Velasquez S.L."/>
            <person name="Kruys A."/>
            <person name="Hutchinson M.I."/>
            <person name="Powell A.J."/>
            <person name="Barry K."/>
            <person name="Miller A.N."/>
            <person name="Grigoriev I.V."/>
            <person name="Debuchy R."/>
            <person name="Gladieux P."/>
            <person name="Hiltunen Thoren M."/>
            <person name="Johannesson H."/>
        </authorList>
    </citation>
    <scope>NUCLEOTIDE SEQUENCE</scope>
    <source>
        <strain evidence="1">CBS 560.94</strain>
    </source>
</reference>
<evidence type="ECO:0000313" key="2">
    <source>
        <dbReference type="Proteomes" id="UP001278500"/>
    </source>
</evidence>
<accession>A0AAE0JGL0</accession>
<proteinExistence type="predicted"/>
<name>A0AAE0JGL0_9PEZI</name>
<comment type="caution">
    <text evidence="1">The sequence shown here is derived from an EMBL/GenBank/DDBJ whole genome shotgun (WGS) entry which is preliminary data.</text>
</comment>
<dbReference type="GeneID" id="87862660"/>
<dbReference type="EMBL" id="JAUEPP010000003">
    <property type="protein sequence ID" value="KAK3347523.1"/>
    <property type="molecule type" value="Genomic_DNA"/>
</dbReference>